<dbReference type="GO" id="GO:0016887">
    <property type="term" value="F:ATP hydrolysis activity"/>
    <property type="evidence" value="ECO:0007669"/>
    <property type="project" value="RHEA"/>
</dbReference>
<dbReference type="InterPro" id="IPR041679">
    <property type="entry name" value="DNA2/NAM7-like_C"/>
</dbReference>
<dbReference type="InterPro" id="IPR014808">
    <property type="entry name" value="DNA_replication_fac_Dna2_N"/>
</dbReference>
<feature type="region of interest" description="Disordered" evidence="21">
    <location>
        <begin position="442"/>
        <end position="461"/>
    </location>
</feature>
<dbReference type="GO" id="GO:0005694">
    <property type="term" value="C:chromosome"/>
    <property type="evidence" value="ECO:0007669"/>
    <property type="project" value="UniProtKB-SubCell"/>
</dbReference>
<proteinExistence type="inferred from homology"/>
<dbReference type="GO" id="GO:0017108">
    <property type="term" value="F:5'-flap endonuclease activity"/>
    <property type="evidence" value="ECO:0007669"/>
    <property type="project" value="UniProtKB-UniRule"/>
</dbReference>
<keyword evidence="3 20" id="KW-0004">4Fe-4S</keyword>
<dbReference type="GO" id="GO:0005524">
    <property type="term" value="F:ATP binding"/>
    <property type="evidence" value="ECO:0007669"/>
    <property type="project" value="UniProtKB-UniRule"/>
</dbReference>
<evidence type="ECO:0000256" key="10">
    <source>
        <dbReference type="ARBA" id="ARBA00022801"/>
    </source>
</evidence>
<dbReference type="FunFam" id="3.40.50.300:FF:000789">
    <property type="entry name" value="DNA replication ATP-dependent helicase/nuclease DNA2"/>
    <property type="match status" value="1"/>
</dbReference>
<evidence type="ECO:0000256" key="7">
    <source>
        <dbReference type="ARBA" id="ARBA00022741"/>
    </source>
</evidence>
<dbReference type="SUPFAM" id="SSF52540">
    <property type="entry name" value="P-loop containing nucleoside triphosphate hydrolases"/>
    <property type="match status" value="1"/>
</dbReference>
<feature type="domain" description="DNA2/NAM7 helicase helicase" evidence="24">
    <location>
        <begin position="1121"/>
        <end position="1208"/>
    </location>
</feature>
<dbReference type="GO" id="GO:0033567">
    <property type="term" value="P:DNA replication, Okazaki fragment processing"/>
    <property type="evidence" value="ECO:0007669"/>
    <property type="project" value="UniProtKB-UniRule"/>
</dbReference>
<comment type="caution">
    <text evidence="26">The sequence shown here is derived from an EMBL/GenBank/DDBJ whole genome shotgun (WGS) entry which is preliminary data.</text>
</comment>
<dbReference type="Proteomes" id="UP000033140">
    <property type="component" value="Unassembled WGS sequence"/>
</dbReference>
<keyword evidence="8" id="KW-0255">Endonuclease</keyword>
<dbReference type="GO" id="GO:0046872">
    <property type="term" value="F:metal ion binding"/>
    <property type="evidence" value="ECO:0007669"/>
    <property type="project" value="UniProtKB-UniRule"/>
</dbReference>
<evidence type="ECO:0000256" key="11">
    <source>
        <dbReference type="ARBA" id="ARBA00022806"/>
    </source>
</evidence>
<keyword evidence="15 20" id="KW-0238">DNA-binding</keyword>
<feature type="domain" description="DNA replication factor Dna2 N-terminal" evidence="23">
    <location>
        <begin position="538"/>
        <end position="742"/>
    </location>
</feature>
<evidence type="ECO:0000256" key="20">
    <source>
        <dbReference type="RuleBase" id="RU367041"/>
    </source>
</evidence>
<evidence type="ECO:0000256" key="21">
    <source>
        <dbReference type="SAM" id="MobiDB-lite"/>
    </source>
</evidence>
<evidence type="ECO:0000256" key="14">
    <source>
        <dbReference type="ARBA" id="ARBA00023014"/>
    </source>
</evidence>
<keyword evidence="13 20" id="KW-0408">Iron</keyword>
<evidence type="ECO:0000259" key="24">
    <source>
        <dbReference type="Pfam" id="PF13086"/>
    </source>
</evidence>
<dbReference type="Pfam" id="PF13087">
    <property type="entry name" value="AAA_12"/>
    <property type="match status" value="1"/>
</dbReference>
<feature type="region of interest" description="Disordered" evidence="21">
    <location>
        <begin position="1561"/>
        <end position="1592"/>
    </location>
</feature>
<comment type="catalytic activity">
    <reaction evidence="19 20">
        <text>ATP + H2O = ADP + phosphate + H(+)</text>
        <dbReference type="Rhea" id="RHEA:13065"/>
        <dbReference type="ChEBI" id="CHEBI:15377"/>
        <dbReference type="ChEBI" id="CHEBI:15378"/>
        <dbReference type="ChEBI" id="CHEBI:30616"/>
        <dbReference type="ChEBI" id="CHEBI:43474"/>
        <dbReference type="ChEBI" id="CHEBI:456216"/>
        <dbReference type="EC" id="3.6.4.12"/>
    </reaction>
</comment>
<comment type="function">
    <text evidence="20">Key enzyme involved in DNA replication and DNA repair. Involved in Okazaki fragments processing by cleaving long flaps that escape FEN1: flaps that are longer than 27 nucleotides are coated by replication protein A complex (RPA), leading to recruit DNA2 which cleaves the flap until it is too short to bind RPA and becomes a substrate for FEN1. Also involved in 5'-end resection of DNA during double-strand break (DSB) repair by mediating the cleavage of 5'-ssDNA.</text>
</comment>
<feature type="compositionally biased region" description="Basic and acidic residues" evidence="21">
    <location>
        <begin position="86"/>
        <end position="100"/>
    </location>
</feature>
<dbReference type="CDD" id="cd18808">
    <property type="entry name" value="SF1_C_Upf1"/>
    <property type="match status" value="1"/>
</dbReference>
<keyword evidence="7 20" id="KW-0547">Nucleotide-binding</keyword>
<keyword evidence="12 20" id="KW-0067">ATP-binding</keyword>
<evidence type="ECO:0000256" key="5">
    <source>
        <dbReference type="ARBA" id="ARBA00022722"/>
    </source>
</evidence>
<evidence type="ECO:0000313" key="26">
    <source>
        <dbReference type="EMBL" id="GAO46682.1"/>
    </source>
</evidence>
<dbReference type="FunFam" id="3.40.50.300:FF:001170">
    <property type="entry name" value="DNA replication helicase Dna2"/>
    <property type="match status" value="1"/>
</dbReference>
<evidence type="ECO:0000256" key="8">
    <source>
        <dbReference type="ARBA" id="ARBA00022759"/>
    </source>
</evidence>
<dbReference type="CDD" id="cd18041">
    <property type="entry name" value="DEXXQc_DNA2"/>
    <property type="match status" value="1"/>
</dbReference>
<dbReference type="Gene3D" id="3.90.320.10">
    <property type="match status" value="1"/>
</dbReference>
<comment type="similarity">
    <text evidence="2 20">Belongs to the DNA2/NAM7 helicase family.</text>
</comment>
<feature type="region of interest" description="Disordered" evidence="21">
    <location>
        <begin position="1"/>
        <end position="21"/>
    </location>
</feature>
<dbReference type="GO" id="GO:0005634">
    <property type="term" value="C:nucleus"/>
    <property type="evidence" value="ECO:0007669"/>
    <property type="project" value="UniProtKB-SubCell"/>
</dbReference>
<evidence type="ECO:0000256" key="12">
    <source>
        <dbReference type="ARBA" id="ARBA00022840"/>
    </source>
</evidence>
<evidence type="ECO:0000256" key="9">
    <source>
        <dbReference type="ARBA" id="ARBA00022763"/>
    </source>
</evidence>
<reference evidence="26 27" key="2">
    <citation type="journal article" date="2014" name="J. Gen. Appl. Microbiol.">
        <title>The early diverging ascomycetous budding yeast Saitoella complicata has three histone deacetylases belonging to the Clr6, Hos2, and Rpd3 lineages.</title>
        <authorList>
            <person name="Nishida H."/>
            <person name="Matsumoto T."/>
            <person name="Kondo S."/>
            <person name="Hamamoto M."/>
            <person name="Yoshikawa H."/>
        </authorList>
    </citation>
    <scope>NUCLEOTIDE SEQUENCE [LARGE SCALE GENOMIC DNA]</scope>
    <source>
        <strain evidence="26 27">NRRL Y-17804</strain>
    </source>
</reference>
<dbReference type="FunFam" id="3.90.320.10:FF:000001">
    <property type="entry name" value="DNA replication helicase Dna2"/>
    <property type="match status" value="1"/>
</dbReference>
<dbReference type="STRING" id="698492.A0A0E9N9W5"/>
<dbReference type="Gene3D" id="3.40.50.300">
    <property type="entry name" value="P-loop containing nucleotide triphosphate hydrolases"/>
    <property type="match status" value="3"/>
</dbReference>
<dbReference type="GO" id="GO:0005737">
    <property type="term" value="C:cytoplasm"/>
    <property type="evidence" value="ECO:0007669"/>
    <property type="project" value="TreeGrafter"/>
</dbReference>
<keyword evidence="10 20" id="KW-0378">Hydrolase</keyword>
<keyword evidence="14 20" id="KW-0411">Iron-sulfur</keyword>
<keyword evidence="18 20" id="KW-0511">Multifunctional enzyme</keyword>
<keyword evidence="17 20" id="KW-0539">Nucleus</keyword>
<keyword evidence="5 20" id="KW-0540">Nuclease</keyword>
<feature type="domain" description="DUF83" evidence="22">
    <location>
        <begin position="750"/>
        <end position="853"/>
    </location>
</feature>
<dbReference type="PANTHER" id="PTHR10887">
    <property type="entry name" value="DNA2/NAM7 HELICASE FAMILY"/>
    <property type="match status" value="1"/>
</dbReference>
<dbReference type="InterPro" id="IPR027417">
    <property type="entry name" value="P-loop_NTPase"/>
</dbReference>
<evidence type="ECO:0000256" key="19">
    <source>
        <dbReference type="ARBA" id="ARBA00047995"/>
    </source>
</evidence>
<evidence type="ECO:0000259" key="22">
    <source>
        <dbReference type="Pfam" id="PF01930"/>
    </source>
</evidence>
<evidence type="ECO:0000259" key="23">
    <source>
        <dbReference type="Pfam" id="PF08696"/>
    </source>
</evidence>
<dbReference type="Pfam" id="PF08696">
    <property type="entry name" value="Dna2"/>
    <property type="match status" value="1"/>
</dbReference>
<organism evidence="26 27">
    <name type="scientific">Saitoella complicata (strain BCRC 22490 / CBS 7301 / JCM 7358 / NBRC 10748 / NRRL Y-17804)</name>
    <dbReference type="NCBI Taxonomy" id="698492"/>
    <lineage>
        <taxon>Eukaryota</taxon>
        <taxon>Fungi</taxon>
        <taxon>Dikarya</taxon>
        <taxon>Ascomycota</taxon>
        <taxon>Taphrinomycotina</taxon>
        <taxon>Taphrinomycotina incertae sedis</taxon>
        <taxon>Saitoella</taxon>
    </lineage>
</organism>
<keyword evidence="11 20" id="KW-0347">Helicase</keyword>
<keyword evidence="9 20" id="KW-0227">DNA damage</keyword>
<feature type="domain" description="DNA2/NAM7 helicase-like C-terminal" evidence="25">
    <location>
        <begin position="1296"/>
        <end position="1509"/>
    </location>
</feature>
<feature type="region of interest" description="Disordered" evidence="21">
    <location>
        <begin position="359"/>
        <end position="427"/>
    </location>
</feature>
<dbReference type="InterPro" id="IPR047187">
    <property type="entry name" value="SF1_C_Upf1"/>
</dbReference>
<dbReference type="GO" id="GO:0003677">
    <property type="term" value="F:DNA binding"/>
    <property type="evidence" value="ECO:0007669"/>
    <property type="project" value="UniProtKB-UniRule"/>
</dbReference>
<evidence type="ECO:0000256" key="4">
    <source>
        <dbReference type="ARBA" id="ARBA00022705"/>
    </source>
</evidence>
<dbReference type="GO" id="GO:0051539">
    <property type="term" value="F:4 iron, 4 sulfur cluster binding"/>
    <property type="evidence" value="ECO:0007669"/>
    <property type="project" value="UniProtKB-UniRule"/>
</dbReference>
<dbReference type="EMBL" id="BACD03000005">
    <property type="protein sequence ID" value="GAO46682.1"/>
    <property type="molecule type" value="Genomic_DNA"/>
</dbReference>
<keyword evidence="6 20" id="KW-0479">Metal-binding</keyword>
<dbReference type="CDD" id="cd22318">
    <property type="entry name" value="DNA2_N-like"/>
    <property type="match status" value="1"/>
</dbReference>
<name>A0A0E9N9W5_SAICN</name>
<evidence type="ECO:0000256" key="2">
    <source>
        <dbReference type="ARBA" id="ARBA00007913"/>
    </source>
</evidence>
<evidence type="ECO:0000256" key="18">
    <source>
        <dbReference type="ARBA" id="ARBA00023268"/>
    </source>
</evidence>
<keyword evidence="20" id="KW-0158">Chromosome</keyword>
<dbReference type="EC" id="3.6.4.12" evidence="20"/>
<evidence type="ECO:0000256" key="13">
    <source>
        <dbReference type="ARBA" id="ARBA00023004"/>
    </source>
</evidence>
<comment type="cofactor">
    <cofactor evidence="1">
        <name>[4Fe-4S] cluster</name>
        <dbReference type="ChEBI" id="CHEBI:49883"/>
    </cofactor>
</comment>
<dbReference type="InterPro" id="IPR041677">
    <property type="entry name" value="DNA2/NAM7_AAA_11"/>
</dbReference>
<evidence type="ECO:0000256" key="15">
    <source>
        <dbReference type="ARBA" id="ARBA00023125"/>
    </source>
</evidence>
<evidence type="ECO:0000259" key="25">
    <source>
        <dbReference type="Pfam" id="PF13087"/>
    </source>
</evidence>
<reference evidence="26 27" key="1">
    <citation type="journal article" date="2011" name="J. Gen. Appl. Microbiol.">
        <title>Draft genome sequencing of the enigmatic yeast Saitoella complicata.</title>
        <authorList>
            <person name="Nishida H."/>
            <person name="Hamamoto M."/>
            <person name="Sugiyama J."/>
        </authorList>
    </citation>
    <scope>NUCLEOTIDE SEQUENCE [LARGE SCALE GENOMIC DNA]</scope>
    <source>
        <strain evidence="26 27">NRRL Y-17804</strain>
    </source>
</reference>
<gene>
    <name evidence="26" type="ORF">G7K_0906-t1</name>
</gene>
<dbReference type="PANTHER" id="PTHR10887:SF433">
    <property type="entry name" value="DNA REPLICATION ATP-DEPENDENT HELICASE_NUCLEASE DNA2"/>
    <property type="match status" value="1"/>
</dbReference>
<keyword evidence="27" id="KW-1185">Reference proteome</keyword>
<dbReference type="InterPro" id="IPR026851">
    <property type="entry name" value="Dna2/JHS1_DEXXQ-box"/>
</dbReference>
<evidence type="ECO:0000256" key="1">
    <source>
        <dbReference type="ARBA" id="ARBA00001966"/>
    </source>
</evidence>
<feature type="compositionally biased region" description="Polar residues" evidence="21">
    <location>
        <begin position="120"/>
        <end position="130"/>
    </location>
</feature>
<evidence type="ECO:0000313" key="27">
    <source>
        <dbReference type="Proteomes" id="UP000033140"/>
    </source>
</evidence>
<dbReference type="Pfam" id="PF01930">
    <property type="entry name" value="Cas_Cas4"/>
    <property type="match status" value="1"/>
</dbReference>
<dbReference type="InterPro" id="IPR045055">
    <property type="entry name" value="DNA2/NAM7-like"/>
</dbReference>
<dbReference type="InterPro" id="IPR022765">
    <property type="entry name" value="Dna2/Cas4_DUF83"/>
</dbReference>
<evidence type="ECO:0000256" key="17">
    <source>
        <dbReference type="ARBA" id="ARBA00023242"/>
    </source>
</evidence>
<feature type="region of interest" description="Disordered" evidence="21">
    <location>
        <begin position="71"/>
        <end position="147"/>
    </location>
</feature>
<feature type="region of interest" description="Disordered" evidence="21">
    <location>
        <begin position="237"/>
        <end position="268"/>
    </location>
</feature>
<dbReference type="GO" id="GO:0006281">
    <property type="term" value="P:DNA repair"/>
    <property type="evidence" value="ECO:0007669"/>
    <property type="project" value="UniProtKB-KW"/>
</dbReference>
<sequence length="1620" mass="181568">MSRRPTKSFFDADHGKKPAYYPRKNGYYQNQNHGQYANYPHYNTVQQQPDLQKRVFTGVQISKNTMNKLQSFAFQKPAAPGGAESAEDKRPPSSKRKADEMDTTSDKPMQPPQTPAPTRFNLSQLVNSTPLKDRLPDTGETPDNEAKIGWKMSPVLKAADLKDISAQDLRDFLGTGEKGHGSVTESPNPAEELWNRYDSQRPANSVIPALDLSSPPTPARAIPRPLRRTGLHRSRSLNTVTGEDLGGSAPKRRRIQTFDTPEGREGPLGRVAGLVEKVKQSQLRKSMSEMSPLREMLNNASINSPAAGPAHPLQQEHRAGNGEGDESMGMDEDDEFGDLELGEEEMAILANVEFAATQKMAQQSQRQGQGQAQTTDDASDYMPSSPLAKMSQRMAISPKKQQQIQQAIGDRTRPPPPNPQSEDYGSDMDMDFEAELQKYDTPTGQAAPQGAAPSGPTGAPANLTQDDVEALMDGVDFDEWDEGVSEILDQKLKKSVRRSIISRYLVKAIEEGPCVVNGFTRCEKILTVQEDGHGSNSDSQHMRTVRLREDWWVTPVREGDYVHVVGRFDECGECVVDNADNLIILHPDYLVSATVVADSFQCMRRAILQDRVKATGETTKALVYGSVIHELFQEALSRNDFSEKFLFETIEGLIVRHMEQLFLIDEPPEVARVYLQEKCRLIQGWAQTYMAPEPKTYSHVTDHRAKDDKKPRVCINKVLDIEEHIWSPRYGLKGNIDATVQIGIEQHGEKRKTLTVPFELKTGKNSKVTSHRAQTMLYTLMMSDRYDIDVLSGLLCYVEGNEMIRVPAVRNEVRGLIIGRNELAGFIKDREALPAPIKNEHACKRCYANESCLVYLKADEDYTASMSGLGEWFDEKTGHITPKQAEFFKHWDRLLTQEEGDMFRFRKELWSMVGSEREKVGRAFAGCIIVPGSLEISSEAEKINRYTYRFIKKPGLPGSTQAQNDYVNFSFLNSQINEGEPIVISDEKGHFALANGYVTELRPNMITVAVDRRLHHARTRQPGFHETDNQTFAGILEVTKSDPQFRPASISLGGVSQDESNTYRIDRDEFKNGMALVRNNLVRLMSIDGDEKRRQLIVDLAEPRFEPRSTQYPPRPSQSTLNVDQLRAIERVMMANDYALVLGMPGTGKTTTIAHIIRALTAQGKSILLTSYTHTAVDNILLKIKDDGLNILRLGGSAKVHPDVKQFTAGAAKATTFMELNRLYNEPNIVATTCLSINHSLFAKRTFDYCIVDEASQITLPVCVGPLRFASKFILVGDHHQLPPLVRNTDALKGGLDVSLFQLLTDAHPQAVVNLEHQYRMNEDIMLLSNTLVYDGRLKCGTESVAKRRLKVPDLSRLVLAHASDATCTVLRCWLRDLLDDTYTAVFANTDQIPAVEQKKGDRITNEAEALLIKQTIDGLVASGVPETKIGVISVYRSQLKIISNHLRDRPEVEIHTADKFQGRDKECVIISLVRANEEQNVGDLLKDKRRINVAFTRAKSKLIVFGSRKTLQSTDLLREFFDIMDQKNWVYNLPPEAHLLHSDINVKPQSSPTALITPKKENVPIKKEEKSGNRKSSVKKEKPVKIKKEGEKKVNRAKGEVVLKDRPLLQNIANEYVGL</sequence>
<comment type="subcellular location">
    <subcellularLocation>
        <location evidence="20">Nucleus</location>
    </subcellularLocation>
    <subcellularLocation>
        <location evidence="20">Chromosome</location>
    </subcellularLocation>
</comment>
<evidence type="ECO:0000256" key="16">
    <source>
        <dbReference type="ARBA" id="ARBA00023204"/>
    </source>
</evidence>
<dbReference type="EC" id="3.1.-.-" evidence="20"/>
<dbReference type="GO" id="GO:0071932">
    <property type="term" value="P:replication fork reversal"/>
    <property type="evidence" value="ECO:0007669"/>
    <property type="project" value="TreeGrafter"/>
</dbReference>
<reference evidence="26 27" key="3">
    <citation type="journal article" date="2015" name="Genome Announc.">
        <title>Draft Genome Sequence of the Archiascomycetous Yeast Saitoella complicata.</title>
        <authorList>
            <person name="Yamauchi K."/>
            <person name="Kondo S."/>
            <person name="Hamamoto M."/>
            <person name="Takahashi Y."/>
            <person name="Ogura Y."/>
            <person name="Hayashi T."/>
            <person name="Nishida H."/>
        </authorList>
    </citation>
    <scope>NUCLEOTIDE SEQUENCE [LARGE SCALE GENOMIC DNA]</scope>
    <source>
        <strain evidence="26 27">NRRL Y-17804</strain>
    </source>
</reference>
<dbReference type="GO" id="GO:0017116">
    <property type="term" value="F:single-stranded DNA helicase activity"/>
    <property type="evidence" value="ECO:0007669"/>
    <property type="project" value="UniProtKB-UniRule"/>
</dbReference>
<feature type="compositionally biased region" description="Acidic residues" evidence="21">
    <location>
        <begin position="323"/>
        <end position="335"/>
    </location>
</feature>
<accession>A0A0E9N9W5</accession>
<feature type="region of interest" description="Disordered" evidence="21">
    <location>
        <begin position="300"/>
        <end position="335"/>
    </location>
</feature>
<keyword evidence="16 20" id="KW-0234">DNA repair</keyword>
<evidence type="ECO:0000256" key="6">
    <source>
        <dbReference type="ARBA" id="ARBA00022723"/>
    </source>
</evidence>
<feature type="compositionally biased region" description="Low complexity" evidence="21">
    <location>
        <begin position="359"/>
        <end position="373"/>
    </location>
</feature>
<dbReference type="Pfam" id="PF13086">
    <property type="entry name" value="AAA_11"/>
    <property type="match status" value="2"/>
</dbReference>
<evidence type="ECO:0000256" key="3">
    <source>
        <dbReference type="ARBA" id="ARBA00022485"/>
    </source>
</evidence>
<dbReference type="InterPro" id="IPR011604">
    <property type="entry name" value="PDDEXK-like_dom_sf"/>
</dbReference>
<protein>
    <recommendedName>
        <fullName evidence="20">DNA replication ATP-dependent helicase/nuclease</fullName>
        <ecNumber evidence="20">3.1.-.-</ecNumber>
        <ecNumber evidence="20">3.6.4.12</ecNumber>
    </recommendedName>
</protein>
<feature type="domain" description="DNA2/NAM7 helicase helicase" evidence="24">
    <location>
        <begin position="1221"/>
        <end position="1286"/>
    </location>
</feature>
<keyword evidence="4 20" id="KW-0235">DNA replication</keyword>